<evidence type="ECO:0000256" key="11">
    <source>
        <dbReference type="ARBA" id="ARBA00029811"/>
    </source>
</evidence>
<evidence type="ECO:0000256" key="2">
    <source>
        <dbReference type="ARBA" id="ARBA00001947"/>
    </source>
</evidence>
<dbReference type="EC" id="3.4.11.2" evidence="4"/>
<keyword evidence="13" id="KW-0732">Signal</keyword>
<evidence type="ECO:0000313" key="17">
    <source>
        <dbReference type="Proteomes" id="UP001501475"/>
    </source>
</evidence>
<dbReference type="InterPro" id="IPR027268">
    <property type="entry name" value="Peptidase_M4/M1_CTD_sf"/>
</dbReference>
<dbReference type="Gene3D" id="2.60.40.1730">
    <property type="entry name" value="tricorn interacting facor f3 domain"/>
    <property type="match status" value="1"/>
</dbReference>
<keyword evidence="7" id="KW-0479">Metal-binding</keyword>
<dbReference type="SUPFAM" id="SSF55486">
    <property type="entry name" value="Metalloproteases ('zincins'), catalytic domain"/>
    <property type="match status" value="1"/>
</dbReference>
<dbReference type="Gene3D" id="1.10.390.10">
    <property type="entry name" value="Neutral Protease Domain 2"/>
    <property type="match status" value="1"/>
</dbReference>
<dbReference type="SUPFAM" id="SSF63737">
    <property type="entry name" value="Leukotriene A4 hydrolase N-terminal domain"/>
    <property type="match status" value="1"/>
</dbReference>
<sequence>MIGAAGVLAGAAWTLSITAATAGGAPAAYGTPSGTESTIGSAGGGDQYYPMAGNGGIDAQHYDLDLSYTPEKYLPKAIRDQYHLLKGEHLGRIEGTATVAIRATQPLTRFDLDLSSTLHVRSVTINGHAVAYAHRADGELVITPQRLIAAGTRVSVAVAYGAIIRRPPVVNGFSTGLIPTADGVVLSAEPTGAPTWFPCNDLPHDKATYAFNLTVPRGLVGVSNGLPVGKRTTGNTTAYQWRTNDPMAPYLAEIAVGNYRIITRSAMGVPIYDYIDRDIPSGRQRKIDAVLAKVPQMMRYLSGQFGPYPFSSYGHIVDKDLQAGASMENQTRTLLMTDEADEATVAHELTHQWFGDQVALGQWRDIWLNESLATWGEWLWRHHSTTDHESLAASYREAVRDMSGSWQTVVTDPGADDLFSDAVYARGGAMLYRLDRLIGDSAMSTILHQWVSMRRRQPASTAQFVTLATRVSGRDLSGLFEPWLFQPGKPRGA</sequence>
<keyword evidence="10" id="KW-0482">Metalloprotease</keyword>
<evidence type="ECO:0000259" key="14">
    <source>
        <dbReference type="Pfam" id="PF01433"/>
    </source>
</evidence>
<keyword evidence="8" id="KW-0378">Hydrolase</keyword>
<comment type="catalytic activity">
    <reaction evidence="1">
        <text>Release of an N-terminal amino acid, Xaa-|-Yaa- from a peptide, amide or arylamide. Xaa is preferably Ala, but may be most amino acids including Pro (slow action). When a terminal hydrophobic residue is followed by a prolyl residue, the two may be released as an intact Xaa-Pro dipeptide.</text>
        <dbReference type="EC" id="3.4.11.2"/>
    </reaction>
</comment>
<evidence type="ECO:0000256" key="3">
    <source>
        <dbReference type="ARBA" id="ARBA00010136"/>
    </source>
</evidence>
<feature type="domain" description="Aminopeptidase N-like N-terminal" evidence="15">
    <location>
        <begin position="60"/>
        <end position="251"/>
    </location>
</feature>
<comment type="caution">
    <text evidence="16">The sequence shown here is derived from an EMBL/GenBank/DDBJ whole genome shotgun (WGS) entry which is preliminary data.</text>
</comment>
<reference evidence="17" key="1">
    <citation type="journal article" date="2019" name="Int. J. Syst. Evol. Microbiol.">
        <title>The Global Catalogue of Microorganisms (GCM) 10K type strain sequencing project: providing services to taxonomists for standard genome sequencing and annotation.</title>
        <authorList>
            <consortium name="The Broad Institute Genomics Platform"/>
            <consortium name="The Broad Institute Genome Sequencing Center for Infectious Disease"/>
            <person name="Wu L."/>
            <person name="Ma J."/>
        </authorList>
    </citation>
    <scope>NUCLEOTIDE SEQUENCE [LARGE SCALE GENOMIC DNA]</scope>
    <source>
        <strain evidence="17">JCM 15591</strain>
    </source>
</reference>
<evidence type="ECO:0000256" key="4">
    <source>
        <dbReference type="ARBA" id="ARBA00012564"/>
    </source>
</evidence>
<dbReference type="InterPro" id="IPR050344">
    <property type="entry name" value="Peptidase_M1_aminopeptidases"/>
</dbReference>
<evidence type="ECO:0000256" key="12">
    <source>
        <dbReference type="ARBA" id="ARBA00031533"/>
    </source>
</evidence>
<dbReference type="Proteomes" id="UP001501475">
    <property type="component" value="Unassembled WGS sequence"/>
</dbReference>
<evidence type="ECO:0000256" key="5">
    <source>
        <dbReference type="ARBA" id="ARBA00015611"/>
    </source>
</evidence>
<dbReference type="EMBL" id="BAAAPN010000045">
    <property type="protein sequence ID" value="GAA1759797.1"/>
    <property type="molecule type" value="Genomic_DNA"/>
</dbReference>
<dbReference type="InterPro" id="IPR045357">
    <property type="entry name" value="Aminopeptidase_N-like_N"/>
</dbReference>
<dbReference type="Pfam" id="PF17900">
    <property type="entry name" value="Peptidase_M1_N"/>
    <property type="match status" value="1"/>
</dbReference>
<keyword evidence="17" id="KW-1185">Reference proteome</keyword>
<evidence type="ECO:0000256" key="1">
    <source>
        <dbReference type="ARBA" id="ARBA00000098"/>
    </source>
</evidence>
<dbReference type="InterPro" id="IPR001930">
    <property type="entry name" value="Peptidase_M1"/>
</dbReference>
<dbReference type="CDD" id="cd09603">
    <property type="entry name" value="M1_APN_like"/>
    <property type="match status" value="1"/>
</dbReference>
<evidence type="ECO:0000256" key="9">
    <source>
        <dbReference type="ARBA" id="ARBA00022833"/>
    </source>
</evidence>
<dbReference type="Pfam" id="PF01433">
    <property type="entry name" value="Peptidase_M1"/>
    <property type="match status" value="1"/>
</dbReference>
<evidence type="ECO:0000256" key="13">
    <source>
        <dbReference type="SAM" id="SignalP"/>
    </source>
</evidence>
<protein>
    <recommendedName>
        <fullName evidence="5">Aminopeptidase N</fullName>
        <ecNumber evidence="4">3.4.11.2</ecNumber>
    </recommendedName>
    <alternativeName>
        <fullName evidence="11">Alanine aminopeptidase</fullName>
    </alternativeName>
    <alternativeName>
        <fullName evidence="12">Lysyl aminopeptidase</fullName>
    </alternativeName>
</protein>
<evidence type="ECO:0000259" key="15">
    <source>
        <dbReference type="Pfam" id="PF17900"/>
    </source>
</evidence>
<accession>A0ABP4WPS2</accession>
<evidence type="ECO:0000256" key="7">
    <source>
        <dbReference type="ARBA" id="ARBA00022723"/>
    </source>
</evidence>
<name>A0ABP4WPS2_9MICO</name>
<gene>
    <name evidence="16" type="ORF">GCM10009810_19030</name>
</gene>
<proteinExistence type="inferred from homology"/>
<feature type="chain" id="PRO_5045552307" description="Aminopeptidase N" evidence="13">
    <location>
        <begin position="23"/>
        <end position="493"/>
    </location>
</feature>
<feature type="domain" description="Peptidase M1 membrane alanine aminopeptidase" evidence="14">
    <location>
        <begin position="294"/>
        <end position="483"/>
    </location>
</feature>
<keyword evidence="9" id="KW-0862">Zinc</keyword>
<dbReference type="PANTHER" id="PTHR11533">
    <property type="entry name" value="PROTEASE M1 ZINC METALLOPROTEASE"/>
    <property type="match status" value="1"/>
</dbReference>
<comment type="cofactor">
    <cofactor evidence="2">
        <name>Zn(2+)</name>
        <dbReference type="ChEBI" id="CHEBI:29105"/>
    </cofactor>
</comment>
<dbReference type="InterPro" id="IPR042097">
    <property type="entry name" value="Aminopeptidase_N-like_N_sf"/>
</dbReference>
<evidence type="ECO:0000256" key="6">
    <source>
        <dbReference type="ARBA" id="ARBA00022670"/>
    </source>
</evidence>
<evidence type="ECO:0000313" key="16">
    <source>
        <dbReference type="EMBL" id="GAA1759797.1"/>
    </source>
</evidence>
<evidence type="ECO:0000256" key="8">
    <source>
        <dbReference type="ARBA" id="ARBA00022801"/>
    </source>
</evidence>
<feature type="signal peptide" evidence="13">
    <location>
        <begin position="1"/>
        <end position="22"/>
    </location>
</feature>
<dbReference type="InterPro" id="IPR014782">
    <property type="entry name" value="Peptidase_M1_dom"/>
</dbReference>
<evidence type="ECO:0000256" key="10">
    <source>
        <dbReference type="ARBA" id="ARBA00023049"/>
    </source>
</evidence>
<organism evidence="16 17">
    <name type="scientific">Nostocoides vanveenii</name>
    <dbReference type="NCBI Taxonomy" id="330835"/>
    <lineage>
        <taxon>Bacteria</taxon>
        <taxon>Bacillati</taxon>
        <taxon>Actinomycetota</taxon>
        <taxon>Actinomycetes</taxon>
        <taxon>Micrococcales</taxon>
        <taxon>Intrasporangiaceae</taxon>
        <taxon>Nostocoides</taxon>
    </lineage>
</organism>
<comment type="similarity">
    <text evidence="3">Belongs to the peptidase M1 family.</text>
</comment>
<keyword evidence="6" id="KW-0645">Protease</keyword>
<dbReference type="PRINTS" id="PR00756">
    <property type="entry name" value="ALADIPTASE"/>
</dbReference>
<dbReference type="PANTHER" id="PTHR11533:SF297">
    <property type="entry name" value="AMINOPEPTIDASE N"/>
    <property type="match status" value="1"/>
</dbReference>